<dbReference type="InterPro" id="IPR036412">
    <property type="entry name" value="HAD-like_sf"/>
</dbReference>
<name>A0A1F7JHS3_9BACT</name>
<evidence type="ECO:0000256" key="2">
    <source>
        <dbReference type="ARBA" id="ARBA00022801"/>
    </source>
</evidence>
<dbReference type="InterPro" id="IPR023214">
    <property type="entry name" value="HAD_sf"/>
</dbReference>
<keyword evidence="2" id="KW-0378">Hydrolase</keyword>
<organism evidence="4 5">
    <name type="scientific">Candidatus Roizmanbacteria bacterium RIFCSPLOWO2_02_FULL_36_11</name>
    <dbReference type="NCBI Taxonomy" id="1802071"/>
    <lineage>
        <taxon>Bacteria</taxon>
        <taxon>Candidatus Roizmaniibacteriota</taxon>
    </lineage>
</organism>
<dbReference type="AlphaFoldDB" id="A0A1F7JHS3"/>
<dbReference type="NCBIfam" id="TIGR01488">
    <property type="entry name" value="HAD-SF-IB"/>
    <property type="match status" value="1"/>
</dbReference>
<dbReference type="GO" id="GO:0016787">
    <property type="term" value="F:hydrolase activity"/>
    <property type="evidence" value="ECO:0007669"/>
    <property type="project" value="UniProtKB-KW"/>
</dbReference>
<reference evidence="4 5" key="1">
    <citation type="journal article" date="2016" name="Nat. Commun.">
        <title>Thousands of microbial genomes shed light on interconnected biogeochemical processes in an aquifer system.</title>
        <authorList>
            <person name="Anantharaman K."/>
            <person name="Brown C.T."/>
            <person name="Hug L.A."/>
            <person name="Sharon I."/>
            <person name="Castelle C.J."/>
            <person name="Probst A.J."/>
            <person name="Thomas B.C."/>
            <person name="Singh A."/>
            <person name="Wilkins M.J."/>
            <person name="Karaoz U."/>
            <person name="Brodie E.L."/>
            <person name="Williams K.H."/>
            <person name="Hubbard S.S."/>
            <person name="Banfield J.F."/>
        </authorList>
    </citation>
    <scope>NUCLEOTIDE SEQUENCE [LARGE SCALE GENOMIC DNA]</scope>
</reference>
<protein>
    <submittedName>
        <fullName evidence="4">Uncharacterized protein</fullName>
    </submittedName>
</protein>
<dbReference type="EMBL" id="MGAV01000011">
    <property type="protein sequence ID" value="OGK55137.1"/>
    <property type="molecule type" value="Genomic_DNA"/>
</dbReference>
<dbReference type="GO" id="GO:0046872">
    <property type="term" value="F:metal ion binding"/>
    <property type="evidence" value="ECO:0007669"/>
    <property type="project" value="UniProtKB-KW"/>
</dbReference>
<accession>A0A1F7JHS3</accession>
<dbReference type="Proteomes" id="UP000177418">
    <property type="component" value="Unassembled WGS sequence"/>
</dbReference>
<gene>
    <name evidence="4" type="ORF">A3H78_04105</name>
</gene>
<dbReference type="NCBIfam" id="TIGR01490">
    <property type="entry name" value="HAD-SF-IB-hyp1"/>
    <property type="match status" value="1"/>
</dbReference>
<sequence>MKAAFFDIDGTLVSGFSGVSFFEFLANKNKFRKKNRDGLVKAVKQYKVSKITYEQLAVIWGQEIASGLKGQKRTEIYGLSSEFWQYVKPKFAVWAKKLISLFNSHQFNTIAISGSPIELLNLYKEKLDFQNVYATTVETKNDIYTGKLIINLVLGKEKEMIVNNVVIKDHIDLKESFGFGDNEHDRAFLDKVGHPIVISSESSLKHFAKKQGWPIFNFSDDVFEKVKALL</sequence>
<comment type="caution">
    <text evidence="4">The sequence shown here is derived from an EMBL/GenBank/DDBJ whole genome shotgun (WGS) entry which is preliminary data.</text>
</comment>
<evidence type="ECO:0000313" key="4">
    <source>
        <dbReference type="EMBL" id="OGK55137.1"/>
    </source>
</evidence>
<dbReference type="InterPro" id="IPR050582">
    <property type="entry name" value="HAD-like_SerB"/>
</dbReference>
<dbReference type="Pfam" id="PF12710">
    <property type="entry name" value="HAD"/>
    <property type="match status" value="1"/>
</dbReference>
<dbReference type="Gene3D" id="3.40.50.1000">
    <property type="entry name" value="HAD superfamily/HAD-like"/>
    <property type="match status" value="1"/>
</dbReference>
<keyword evidence="1" id="KW-0479">Metal-binding</keyword>
<dbReference type="Gene3D" id="1.20.1440.100">
    <property type="entry name" value="SG protein - dephosphorylation function"/>
    <property type="match status" value="1"/>
</dbReference>
<dbReference type="SUPFAM" id="SSF56784">
    <property type="entry name" value="HAD-like"/>
    <property type="match status" value="1"/>
</dbReference>
<dbReference type="PANTHER" id="PTHR43344:SF13">
    <property type="entry name" value="PHOSPHATASE RV3661-RELATED"/>
    <property type="match status" value="1"/>
</dbReference>
<evidence type="ECO:0000313" key="5">
    <source>
        <dbReference type="Proteomes" id="UP000177418"/>
    </source>
</evidence>
<evidence type="ECO:0000256" key="3">
    <source>
        <dbReference type="ARBA" id="ARBA00022842"/>
    </source>
</evidence>
<dbReference type="InterPro" id="IPR006385">
    <property type="entry name" value="HAD_hydro_SerB1"/>
</dbReference>
<keyword evidence="3" id="KW-0460">Magnesium</keyword>
<proteinExistence type="predicted"/>
<evidence type="ECO:0000256" key="1">
    <source>
        <dbReference type="ARBA" id="ARBA00022723"/>
    </source>
</evidence>
<dbReference type="PANTHER" id="PTHR43344">
    <property type="entry name" value="PHOSPHOSERINE PHOSPHATASE"/>
    <property type="match status" value="1"/>
</dbReference>